<dbReference type="Proteomes" id="UP000242188">
    <property type="component" value="Unassembled WGS sequence"/>
</dbReference>
<feature type="domain" description="CRAL-TRIO" evidence="1">
    <location>
        <begin position="80"/>
        <end position="227"/>
    </location>
</feature>
<dbReference type="Gene3D" id="3.40.525.10">
    <property type="entry name" value="CRAL-TRIO lipid binding domain"/>
    <property type="match status" value="1"/>
</dbReference>
<dbReference type="Pfam" id="PF03765">
    <property type="entry name" value="CRAL_TRIO_N"/>
    <property type="match status" value="1"/>
</dbReference>
<organism evidence="2 3">
    <name type="scientific">Mizuhopecten yessoensis</name>
    <name type="common">Japanese scallop</name>
    <name type="synonym">Patinopecten yessoensis</name>
    <dbReference type="NCBI Taxonomy" id="6573"/>
    <lineage>
        <taxon>Eukaryota</taxon>
        <taxon>Metazoa</taxon>
        <taxon>Spiralia</taxon>
        <taxon>Lophotrochozoa</taxon>
        <taxon>Mollusca</taxon>
        <taxon>Bivalvia</taxon>
        <taxon>Autobranchia</taxon>
        <taxon>Pteriomorphia</taxon>
        <taxon>Pectinida</taxon>
        <taxon>Pectinoidea</taxon>
        <taxon>Pectinidae</taxon>
        <taxon>Mizuhopecten</taxon>
    </lineage>
</organism>
<accession>A0A210Q8L7</accession>
<dbReference type="Pfam" id="PF00650">
    <property type="entry name" value="CRAL_TRIO"/>
    <property type="match status" value="1"/>
</dbReference>
<dbReference type="PANTHER" id="PTHR45824">
    <property type="entry name" value="GH16843P"/>
    <property type="match status" value="1"/>
</dbReference>
<dbReference type="InterPro" id="IPR001251">
    <property type="entry name" value="CRAL-TRIO_dom"/>
</dbReference>
<dbReference type="PANTHER" id="PTHR45824:SF29">
    <property type="entry name" value="GH16843P"/>
    <property type="match status" value="1"/>
</dbReference>
<dbReference type="SMART" id="SM00516">
    <property type="entry name" value="SEC14"/>
    <property type="match status" value="1"/>
</dbReference>
<proteinExistence type="predicted"/>
<dbReference type="GO" id="GO:0008526">
    <property type="term" value="F:phosphatidylinositol transfer activity"/>
    <property type="evidence" value="ECO:0007669"/>
    <property type="project" value="TreeGrafter"/>
</dbReference>
<name>A0A210Q8L7_MIZYE</name>
<dbReference type="SUPFAM" id="SSF46938">
    <property type="entry name" value="CRAL/TRIO N-terminal domain"/>
    <property type="match status" value="1"/>
</dbReference>
<keyword evidence="3" id="KW-1185">Reference proteome</keyword>
<dbReference type="SMART" id="SM01100">
    <property type="entry name" value="CRAL_TRIO_N"/>
    <property type="match status" value="1"/>
</dbReference>
<reference evidence="2 3" key="1">
    <citation type="journal article" date="2017" name="Nat. Ecol. Evol.">
        <title>Scallop genome provides insights into evolution of bilaterian karyotype and development.</title>
        <authorList>
            <person name="Wang S."/>
            <person name="Zhang J."/>
            <person name="Jiao W."/>
            <person name="Li J."/>
            <person name="Xun X."/>
            <person name="Sun Y."/>
            <person name="Guo X."/>
            <person name="Huan P."/>
            <person name="Dong B."/>
            <person name="Zhang L."/>
            <person name="Hu X."/>
            <person name="Sun X."/>
            <person name="Wang J."/>
            <person name="Zhao C."/>
            <person name="Wang Y."/>
            <person name="Wang D."/>
            <person name="Huang X."/>
            <person name="Wang R."/>
            <person name="Lv J."/>
            <person name="Li Y."/>
            <person name="Zhang Z."/>
            <person name="Liu B."/>
            <person name="Lu W."/>
            <person name="Hui Y."/>
            <person name="Liang J."/>
            <person name="Zhou Z."/>
            <person name="Hou R."/>
            <person name="Li X."/>
            <person name="Liu Y."/>
            <person name="Li H."/>
            <person name="Ning X."/>
            <person name="Lin Y."/>
            <person name="Zhao L."/>
            <person name="Xing Q."/>
            <person name="Dou J."/>
            <person name="Li Y."/>
            <person name="Mao J."/>
            <person name="Guo H."/>
            <person name="Dou H."/>
            <person name="Li T."/>
            <person name="Mu C."/>
            <person name="Jiang W."/>
            <person name="Fu Q."/>
            <person name="Fu X."/>
            <person name="Miao Y."/>
            <person name="Liu J."/>
            <person name="Yu Q."/>
            <person name="Li R."/>
            <person name="Liao H."/>
            <person name="Li X."/>
            <person name="Kong Y."/>
            <person name="Jiang Z."/>
            <person name="Chourrout D."/>
            <person name="Li R."/>
            <person name="Bao Z."/>
        </authorList>
    </citation>
    <scope>NUCLEOTIDE SEQUENCE [LARGE SCALE GENOMIC DNA]</scope>
    <source>
        <strain evidence="2 3">PY_sf001</strain>
    </source>
</reference>
<evidence type="ECO:0000313" key="2">
    <source>
        <dbReference type="EMBL" id="OWF45087.1"/>
    </source>
</evidence>
<dbReference type="EMBL" id="NEDP02004580">
    <property type="protein sequence ID" value="OWF45087.1"/>
    <property type="molecule type" value="Genomic_DNA"/>
</dbReference>
<evidence type="ECO:0000259" key="1">
    <source>
        <dbReference type="PROSITE" id="PS50191"/>
    </source>
</evidence>
<dbReference type="AlphaFoldDB" id="A0A210Q8L7"/>
<dbReference type="CDD" id="cd00170">
    <property type="entry name" value="SEC14"/>
    <property type="match status" value="1"/>
</dbReference>
<dbReference type="InterPro" id="IPR011074">
    <property type="entry name" value="CRAL/TRIO_N_dom"/>
</dbReference>
<dbReference type="PROSITE" id="PS50191">
    <property type="entry name" value="CRAL_TRIO"/>
    <property type="match status" value="1"/>
</dbReference>
<dbReference type="SUPFAM" id="SSF52087">
    <property type="entry name" value="CRAL/TRIO domain"/>
    <property type="match status" value="1"/>
</dbReference>
<comment type="caution">
    <text evidence="2">The sequence shown here is derived from an EMBL/GenBank/DDBJ whole genome shotgun (WGS) entry which is preliminary data.</text>
</comment>
<sequence length="352" mass="40444">MEKVAEFRLRMLEVPPLQDEEDFFNNDQTLVRFLKAREWNVDNAEVLLKSAVEHRRSTKPLHMDCHWCHERSGHHSMRQVGFDESGRPVIYSSFAQASTHKNTVEDSVTHCTYLIENAKRTMALGVSTWVWVIDCSGMTLTACNPKLGYGVTQVMSNFYPERLGLVICLNHNPLFQGVWKAIKVFLHPNTVAKMKLVRSKDKYMKLFEIYFNEELTEWLLEEIRLNKNKPLSKTQFEFWNPPVEQGTHDPRGCPSYVTKYIDTFKLTDYLCTHLPHPNIVDSKSGIVRTISVSSEEKRERDRLLADQSGLVSAADQELTGGIHVSDDEHEDDIAELKITQEFQIPGSVSKVS</sequence>
<dbReference type="InterPro" id="IPR036273">
    <property type="entry name" value="CRAL/TRIO_N_dom_sf"/>
</dbReference>
<dbReference type="InterPro" id="IPR052578">
    <property type="entry name" value="PI_Transfer_CRAL-TRIO"/>
</dbReference>
<gene>
    <name evidence="2" type="ORF">KP79_PYT14555</name>
</gene>
<dbReference type="InterPro" id="IPR036865">
    <property type="entry name" value="CRAL-TRIO_dom_sf"/>
</dbReference>
<protein>
    <submittedName>
        <fullName evidence="2">CRAL-TRIO domain-containing protein C23B6.04c</fullName>
    </submittedName>
</protein>
<evidence type="ECO:0000313" key="3">
    <source>
        <dbReference type="Proteomes" id="UP000242188"/>
    </source>
</evidence>
<dbReference type="OrthoDB" id="75724at2759"/>